<dbReference type="AlphaFoldDB" id="A0A556UFZ8"/>
<reference evidence="3 4" key="1">
    <citation type="journal article" date="2019" name="Genome Biol. Evol.">
        <title>Whole-Genome Sequencing of the Giant Devil Catfish, Bagarius yarrelli.</title>
        <authorList>
            <person name="Jiang W."/>
            <person name="Lv Y."/>
            <person name="Cheng L."/>
            <person name="Yang K."/>
            <person name="Chao B."/>
            <person name="Wang X."/>
            <person name="Li Y."/>
            <person name="Pan X."/>
            <person name="You X."/>
            <person name="Zhang Y."/>
            <person name="Yang J."/>
            <person name="Li J."/>
            <person name="Zhang X."/>
            <person name="Liu S."/>
            <person name="Sun C."/>
            <person name="Yang J."/>
            <person name="Shi Q."/>
        </authorList>
    </citation>
    <scope>NUCLEOTIDE SEQUENCE [LARGE SCALE GENOMIC DNA]</scope>
    <source>
        <strain evidence="3">JWS20170419001</strain>
        <tissue evidence="3">Muscle</tissue>
    </source>
</reference>
<proteinExistence type="predicted"/>
<evidence type="ECO:0000256" key="1">
    <source>
        <dbReference type="SAM" id="MobiDB-lite"/>
    </source>
</evidence>
<comment type="caution">
    <text evidence="3">The sequence shown here is derived from an EMBL/GenBank/DDBJ whole genome shotgun (WGS) entry which is preliminary data.</text>
</comment>
<dbReference type="EMBL" id="VCAZ01000072">
    <property type="protein sequence ID" value="TSO98544.1"/>
    <property type="molecule type" value="Genomic_DNA"/>
</dbReference>
<feature type="signal peptide" evidence="2">
    <location>
        <begin position="1"/>
        <end position="26"/>
    </location>
</feature>
<keyword evidence="4" id="KW-1185">Reference proteome</keyword>
<feature type="chain" id="PRO_5021735506" evidence="2">
    <location>
        <begin position="27"/>
        <end position="171"/>
    </location>
</feature>
<name>A0A556UFZ8_BAGYA</name>
<organism evidence="3 4">
    <name type="scientific">Bagarius yarrelli</name>
    <name type="common">Goonch</name>
    <name type="synonym">Bagrus yarrelli</name>
    <dbReference type="NCBI Taxonomy" id="175774"/>
    <lineage>
        <taxon>Eukaryota</taxon>
        <taxon>Metazoa</taxon>
        <taxon>Chordata</taxon>
        <taxon>Craniata</taxon>
        <taxon>Vertebrata</taxon>
        <taxon>Euteleostomi</taxon>
        <taxon>Actinopterygii</taxon>
        <taxon>Neopterygii</taxon>
        <taxon>Teleostei</taxon>
        <taxon>Ostariophysi</taxon>
        <taxon>Siluriformes</taxon>
        <taxon>Sisoridae</taxon>
        <taxon>Sisorinae</taxon>
        <taxon>Bagarius</taxon>
    </lineage>
</organism>
<protein>
    <submittedName>
        <fullName evidence="3">Uncharacterized protein</fullName>
    </submittedName>
</protein>
<keyword evidence="2" id="KW-0732">Signal</keyword>
<accession>A0A556UFZ8</accession>
<evidence type="ECO:0000256" key="2">
    <source>
        <dbReference type="SAM" id="SignalP"/>
    </source>
</evidence>
<sequence>MLSLTMDLFLYVKGWIVVSLLHSFQAQDLVESTQKQSQSFEFETVGVIPSTGHLNQDGPDGVPEEQAAVDKGKHETLMELVNKKESEWKKGVEVYMESKIQEEELLDLVRQTQPQDQSQILGADAVVVVEEKQNKHDKELVNNEGVAEAAVYNSKEVEGDPSINSNREDIT</sequence>
<evidence type="ECO:0000313" key="4">
    <source>
        <dbReference type="Proteomes" id="UP000319801"/>
    </source>
</evidence>
<feature type="region of interest" description="Disordered" evidence="1">
    <location>
        <begin position="151"/>
        <end position="171"/>
    </location>
</feature>
<gene>
    <name evidence="3" type="ORF">Baya_10626</name>
</gene>
<evidence type="ECO:0000313" key="3">
    <source>
        <dbReference type="EMBL" id="TSO98544.1"/>
    </source>
</evidence>
<dbReference type="Proteomes" id="UP000319801">
    <property type="component" value="Unassembled WGS sequence"/>
</dbReference>